<dbReference type="GO" id="GO:0005524">
    <property type="term" value="F:ATP binding"/>
    <property type="evidence" value="ECO:0007669"/>
    <property type="project" value="InterPro"/>
</dbReference>
<dbReference type="PANTHER" id="PTHR37291">
    <property type="entry name" value="5-METHYLCYTOSINE-SPECIFIC RESTRICTION ENZYME B"/>
    <property type="match status" value="1"/>
</dbReference>
<dbReference type="GO" id="GO:0004519">
    <property type="term" value="F:endonuclease activity"/>
    <property type="evidence" value="ECO:0007669"/>
    <property type="project" value="UniProtKB-KW"/>
</dbReference>
<protein>
    <submittedName>
        <fullName evidence="2">Endonuclease</fullName>
    </submittedName>
</protein>
<feature type="domain" description="AAA+ ATPase" evidence="1">
    <location>
        <begin position="157"/>
        <end position="453"/>
    </location>
</feature>
<dbReference type="Pfam" id="PF07728">
    <property type="entry name" value="AAA_5"/>
    <property type="match status" value="1"/>
</dbReference>
<dbReference type="InterPro" id="IPR027417">
    <property type="entry name" value="P-loop_NTPase"/>
</dbReference>
<sequence length="547" mass="62319">MKPIFTEFLHEAAFAFHNNGGAFDVEHSRRNRYITGMKKKTADDAPRVGGFPLHWNYMLTGKGGNQTREDGYMNIVGVNVGYIYKDDKFQSLTVSFYSKNKRREQLEAIPVEADFPTDEEIQSILIKFWEEVDARYVPAKDQGVDSEVEKYVQALKESKNVIFHGAPGTGKTFLAKMVAADIVSNGATTDLTTLSPDLQSHIGFVQFHPSYDYTDFVEGLRPVDGDNGQINIRWQPGVFYKFINAAREQKSNPEATFDASWDRLLELIDSKGFIIVPNALRGEFGVELNITGDGLATRTYQSEYGQGEWLSGKGRFYSHNQMYRVYRGLPGVPAGGHDNYRKAILNYMIDHVGLILYNKLDSASQASYVFIIDEINRGELGKIFGELFYSIDPGYRGKKGTVQTQYANLHPKDTPEFYVPENVYIIGTMNDIDRSVDTFDFAMRRRFRFLNIDPKDCSSMLGELKEKTAEANMRMNRLNKAIIEHPELNENYQIGPAYFLELATLSPEQLWQDYLEPLLKEYLRGTVDEDQAIERFHEAYEGVASEN</sequence>
<reference evidence="2 3" key="1">
    <citation type="journal article" date="2015" name="Genome Announc.">
        <title>Expanding the biotechnology potential of lactobacilli through comparative genomics of 213 strains and associated genera.</title>
        <authorList>
            <person name="Sun Z."/>
            <person name="Harris H.M."/>
            <person name="McCann A."/>
            <person name="Guo C."/>
            <person name="Argimon S."/>
            <person name="Zhang W."/>
            <person name="Yang X."/>
            <person name="Jeffery I.B."/>
            <person name="Cooney J.C."/>
            <person name="Kagawa T.F."/>
            <person name="Liu W."/>
            <person name="Song Y."/>
            <person name="Salvetti E."/>
            <person name="Wrobel A."/>
            <person name="Rasinkangas P."/>
            <person name="Parkhill J."/>
            <person name="Rea M.C."/>
            <person name="O'Sullivan O."/>
            <person name="Ritari J."/>
            <person name="Douillard F.P."/>
            <person name="Paul Ross R."/>
            <person name="Yang R."/>
            <person name="Briner A.E."/>
            <person name="Felis G.E."/>
            <person name="de Vos W.M."/>
            <person name="Barrangou R."/>
            <person name="Klaenhammer T.R."/>
            <person name="Caufield P.W."/>
            <person name="Cui Y."/>
            <person name="Zhang H."/>
            <person name="O'Toole P.W."/>
        </authorList>
    </citation>
    <scope>NUCLEOTIDE SEQUENCE [LARGE SCALE GENOMIC DNA]</scope>
    <source>
        <strain evidence="2 3">DSM 22697</strain>
    </source>
</reference>
<dbReference type="EMBL" id="AYZJ01000072">
    <property type="protein sequence ID" value="KRN19694.1"/>
    <property type="molecule type" value="Genomic_DNA"/>
</dbReference>
<accession>A0A0R2ETL3</accession>
<comment type="caution">
    <text evidence="2">The sequence shown here is derived from an EMBL/GenBank/DDBJ whole genome shotgun (WGS) entry which is preliminary data.</text>
</comment>
<keyword evidence="3" id="KW-1185">Reference proteome</keyword>
<keyword evidence="2" id="KW-0540">Nuclease</keyword>
<dbReference type="SMART" id="SM00382">
    <property type="entry name" value="AAA"/>
    <property type="match status" value="1"/>
</dbReference>
<dbReference type="Proteomes" id="UP000050865">
    <property type="component" value="Unassembled WGS sequence"/>
</dbReference>
<keyword evidence="2" id="KW-0378">Hydrolase</keyword>
<evidence type="ECO:0000313" key="3">
    <source>
        <dbReference type="Proteomes" id="UP000050865"/>
    </source>
</evidence>
<dbReference type="InterPro" id="IPR003593">
    <property type="entry name" value="AAA+_ATPase"/>
</dbReference>
<dbReference type="PATRIC" id="fig|1423730.4.peg.135"/>
<dbReference type="GO" id="GO:0016887">
    <property type="term" value="F:ATP hydrolysis activity"/>
    <property type="evidence" value="ECO:0007669"/>
    <property type="project" value="InterPro"/>
</dbReference>
<dbReference type="Gene3D" id="3.40.50.300">
    <property type="entry name" value="P-loop containing nucleotide triphosphate hydrolases"/>
    <property type="match status" value="2"/>
</dbReference>
<evidence type="ECO:0000313" key="2">
    <source>
        <dbReference type="EMBL" id="KRN19694.1"/>
    </source>
</evidence>
<dbReference type="InterPro" id="IPR011704">
    <property type="entry name" value="ATPase_dyneun-rel_AAA"/>
</dbReference>
<dbReference type="InterPro" id="IPR052934">
    <property type="entry name" value="Methyl-DNA_Rec/Restrict_Enz"/>
</dbReference>
<keyword evidence="2" id="KW-0255">Endonuclease</keyword>
<organism evidence="2 3">
    <name type="scientific">Lacticaseibacillus camelliae DSM 22697 = JCM 13995</name>
    <dbReference type="NCBI Taxonomy" id="1423730"/>
    <lineage>
        <taxon>Bacteria</taxon>
        <taxon>Bacillati</taxon>
        <taxon>Bacillota</taxon>
        <taxon>Bacilli</taxon>
        <taxon>Lactobacillales</taxon>
        <taxon>Lactobacillaceae</taxon>
        <taxon>Lacticaseibacillus</taxon>
    </lineage>
</organism>
<gene>
    <name evidence="2" type="ORF">FC75_GL000127</name>
</gene>
<name>A0A0R2ETL3_9LACO</name>
<evidence type="ECO:0000259" key="1">
    <source>
        <dbReference type="SMART" id="SM00382"/>
    </source>
</evidence>
<dbReference type="PANTHER" id="PTHR37291:SF1">
    <property type="entry name" value="TYPE IV METHYL-DIRECTED RESTRICTION ENZYME ECOKMCRB SUBUNIT"/>
    <property type="match status" value="1"/>
</dbReference>
<dbReference type="RefSeq" id="WP_056989808.1">
    <property type="nucleotide sequence ID" value="NZ_AYZJ01000072.1"/>
</dbReference>
<proteinExistence type="predicted"/>
<dbReference type="SUPFAM" id="SSF52540">
    <property type="entry name" value="P-loop containing nucleoside triphosphate hydrolases"/>
    <property type="match status" value="1"/>
</dbReference>
<dbReference type="AlphaFoldDB" id="A0A0R2ETL3"/>